<protein>
    <submittedName>
        <fullName evidence="2">Uncharacterized protein</fullName>
    </submittedName>
</protein>
<reference evidence="2 3" key="1">
    <citation type="journal article" date="2023" name="G3 (Bethesda)">
        <title>A chromosome-length genome assembly and annotation of blackberry (Rubus argutus, cv. 'Hillquist').</title>
        <authorList>
            <person name="Bruna T."/>
            <person name="Aryal R."/>
            <person name="Dudchenko O."/>
            <person name="Sargent D.J."/>
            <person name="Mead D."/>
            <person name="Buti M."/>
            <person name="Cavallini A."/>
            <person name="Hytonen T."/>
            <person name="Andres J."/>
            <person name="Pham M."/>
            <person name="Weisz D."/>
            <person name="Mascagni F."/>
            <person name="Usai G."/>
            <person name="Natali L."/>
            <person name="Bassil N."/>
            <person name="Fernandez G.E."/>
            <person name="Lomsadze A."/>
            <person name="Armour M."/>
            <person name="Olukolu B."/>
            <person name="Poorten T."/>
            <person name="Britton C."/>
            <person name="Davik J."/>
            <person name="Ashrafi H."/>
            <person name="Aiden E.L."/>
            <person name="Borodovsky M."/>
            <person name="Worthington M."/>
        </authorList>
    </citation>
    <scope>NUCLEOTIDE SEQUENCE [LARGE SCALE GENOMIC DNA]</scope>
    <source>
        <strain evidence="2">PI 553951</strain>
    </source>
</reference>
<evidence type="ECO:0000256" key="1">
    <source>
        <dbReference type="SAM" id="MobiDB-lite"/>
    </source>
</evidence>
<name>A0AAW1XLW3_RUBAR</name>
<gene>
    <name evidence="2" type="ORF">M0R45_014124</name>
</gene>
<dbReference type="Proteomes" id="UP001457282">
    <property type="component" value="Unassembled WGS sequence"/>
</dbReference>
<keyword evidence="3" id="KW-1185">Reference proteome</keyword>
<dbReference type="AlphaFoldDB" id="A0AAW1XLW3"/>
<feature type="region of interest" description="Disordered" evidence="1">
    <location>
        <begin position="82"/>
        <end position="105"/>
    </location>
</feature>
<evidence type="ECO:0000313" key="2">
    <source>
        <dbReference type="EMBL" id="KAK9937326.1"/>
    </source>
</evidence>
<accession>A0AAW1XLW3</accession>
<proteinExistence type="predicted"/>
<dbReference type="EMBL" id="JBEDUW010000003">
    <property type="protein sequence ID" value="KAK9937326.1"/>
    <property type="molecule type" value="Genomic_DNA"/>
</dbReference>
<feature type="compositionally biased region" description="Pro residues" evidence="1">
    <location>
        <begin position="36"/>
        <end position="51"/>
    </location>
</feature>
<feature type="compositionally biased region" description="Low complexity" evidence="1">
    <location>
        <begin position="82"/>
        <end position="94"/>
    </location>
</feature>
<evidence type="ECO:0000313" key="3">
    <source>
        <dbReference type="Proteomes" id="UP001457282"/>
    </source>
</evidence>
<feature type="region of interest" description="Disordered" evidence="1">
    <location>
        <begin position="28"/>
        <end position="59"/>
    </location>
</feature>
<comment type="caution">
    <text evidence="2">The sequence shown here is derived from an EMBL/GenBank/DDBJ whole genome shotgun (WGS) entry which is preliminary data.</text>
</comment>
<sequence length="105" mass="11039">MILYVIQILSGKSSILLASQIDTQISQTAQVNHPSSAPPNPCSSPPLPPAAPSSLSHQLCSDRSCPSQHLSLFRAGSSSLGAAAPLPLNPKPRLVPTVEPSYCRR</sequence>
<organism evidence="2 3">
    <name type="scientific">Rubus argutus</name>
    <name type="common">Southern blackberry</name>
    <dbReference type="NCBI Taxonomy" id="59490"/>
    <lineage>
        <taxon>Eukaryota</taxon>
        <taxon>Viridiplantae</taxon>
        <taxon>Streptophyta</taxon>
        <taxon>Embryophyta</taxon>
        <taxon>Tracheophyta</taxon>
        <taxon>Spermatophyta</taxon>
        <taxon>Magnoliopsida</taxon>
        <taxon>eudicotyledons</taxon>
        <taxon>Gunneridae</taxon>
        <taxon>Pentapetalae</taxon>
        <taxon>rosids</taxon>
        <taxon>fabids</taxon>
        <taxon>Rosales</taxon>
        <taxon>Rosaceae</taxon>
        <taxon>Rosoideae</taxon>
        <taxon>Rosoideae incertae sedis</taxon>
        <taxon>Rubus</taxon>
    </lineage>
</organism>